<dbReference type="EMBL" id="JBHRZF010000186">
    <property type="protein sequence ID" value="MFC3862302.1"/>
    <property type="molecule type" value="Genomic_DNA"/>
</dbReference>
<sequence length="61" mass="7296">MKLQRTLTFTSHVQAAREDRLANWVKTPQERLAELEFLRRQRYSNGVAPRLQRVIEFVKRG</sequence>
<name>A0ABV8ACP6_9DEIO</name>
<accession>A0ABV8ACP6</accession>
<reference evidence="2" key="1">
    <citation type="journal article" date="2019" name="Int. J. Syst. Evol. Microbiol.">
        <title>The Global Catalogue of Microorganisms (GCM) 10K type strain sequencing project: providing services to taxonomists for standard genome sequencing and annotation.</title>
        <authorList>
            <consortium name="The Broad Institute Genomics Platform"/>
            <consortium name="The Broad Institute Genome Sequencing Center for Infectious Disease"/>
            <person name="Wu L."/>
            <person name="Ma J."/>
        </authorList>
    </citation>
    <scope>NUCLEOTIDE SEQUENCE [LARGE SCALE GENOMIC DNA]</scope>
    <source>
        <strain evidence="2">CCTCC AB 2013263</strain>
    </source>
</reference>
<dbReference type="Proteomes" id="UP001595748">
    <property type="component" value="Unassembled WGS sequence"/>
</dbReference>
<organism evidence="1 2">
    <name type="scientific">Deinococcus antarcticus</name>
    <dbReference type="NCBI Taxonomy" id="1298767"/>
    <lineage>
        <taxon>Bacteria</taxon>
        <taxon>Thermotogati</taxon>
        <taxon>Deinococcota</taxon>
        <taxon>Deinococci</taxon>
        <taxon>Deinococcales</taxon>
        <taxon>Deinococcaceae</taxon>
        <taxon>Deinococcus</taxon>
    </lineage>
</organism>
<protein>
    <submittedName>
        <fullName evidence="1">Uncharacterized protein</fullName>
    </submittedName>
</protein>
<gene>
    <name evidence="1" type="ORF">ACFOPQ_16190</name>
</gene>
<dbReference type="RefSeq" id="WP_380080048.1">
    <property type="nucleotide sequence ID" value="NZ_JBHRZF010000186.1"/>
</dbReference>
<evidence type="ECO:0000313" key="1">
    <source>
        <dbReference type="EMBL" id="MFC3862302.1"/>
    </source>
</evidence>
<evidence type="ECO:0000313" key="2">
    <source>
        <dbReference type="Proteomes" id="UP001595748"/>
    </source>
</evidence>
<keyword evidence="2" id="KW-1185">Reference proteome</keyword>
<proteinExistence type="predicted"/>
<comment type="caution">
    <text evidence="1">The sequence shown here is derived from an EMBL/GenBank/DDBJ whole genome shotgun (WGS) entry which is preliminary data.</text>
</comment>